<feature type="transmembrane region" description="Helical" evidence="1">
    <location>
        <begin position="14"/>
        <end position="40"/>
    </location>
</feature>
<evidence type="ECO:0000313" key="2">
    <source>
        <dbReference type="EMBL" id="SDN02112.1"/>
    </source>
</evidence>
<feature type="transmembrane region" description="Helical" evidence="1">
    <location>
        <begin position="175"/>
        <end position="200"/>
    </location>
</feature>
<keyword evidence="3" id="KW-1185">Reference proteome</keyword>
<feature type="transmembrane region" description="Helical" evidence="1">
    <location>
        <begin position="249"/>
        <end position="270"/>
    </location>
</feature>
<dbReference type="Proteomes" id="UP000214880">
    <property type="component" value="Unassembled WGS sequence"/>
</dbReference>
<feature type="transmembrane region" description="Helical" evidence="1">
    <location>
        <begin position="106"/>
        <end position="128"/>
    </location>
</feature>
<keyword evidence="1" id="KW-0472">Membrane</keyword>
<dbReference type="Pfam" id="PF09991">
    <property type="entry name" value="DUF2232"/>
    <property type="match status" value="1"/>
</dbReference>
<feature type="transmembrane region" description="Helical" evidence="1">
    <location>
        <begin position="221"/>
        <end position="237"/>
    </location>
</feature>
<gene>
    <name evidence="2" type="ORF">SAMN04488502_11098</name>
</gene>
<keyword evidence="1" id="KW-1133">Transmembrane helix</keyword>
<dbReference type="PANTHER" id="PTHR41324">
    <property type="entry name" value="MEMBRANE PROTEIN-RELATED"/>
    <property type="match status" value="1"/>
</dbReference>
<dbReference type="AlphaFoldDB" id="A0A1G9XZ31"/>
<feature type="transmembrane region" description="Helical" evidence="1">
    <location>
        <begin position="76"/>
        <end position="94"/>
    </location>
</feature>
<feature type="transmembrane region" description="Helical" evidence="1">
    <location>
        <begin position="52"/>
        <end position="70"/>
    </location>
</feature>
<dbReference type="PANTHER" id="PTHR41324:SF1">
    <property type="entry name" value="DUF2232 DOMAIN-CONTAINING PROTEIN"/>
    <property type="match status" value="1"/>
</dbReference>
<accession>A0A1G9XZ31</accession>
<dbReference type="InterPro" id="IPR018710">
    <property type="entry name" value="DUF2232"/>
</dbReference>
<keyword evidence="1" id="KW-0812">Transmembrane</keyword>
<organism evidence="2 3">
    <name type="scientific">Dendrosporobacter quercicolus</name>
    <dbReference type="NCBI Taxonomy" id="146817"/>
    <lineage>
        <taxon>Bacteria</taxon>
        <taxon>Bacillati</taxon>
        <taxon>Bacillota</taxon>
        <taxon>Negativicutes</taxon>
        <taxon>Selenomonadales</taxon>
        <taxon>Sporomusaceae</taxon>
        <taxon>Dendrosporobacter</taxon>
    </lineage>
</organism>
<dbReference type="EMBL" id="FNHB01000010">
    <property type="protein sequence ID" value="SDN02112.1"/>
    <property type="molecule type" value="Genomic_DNA"/>
</dbReference>
<name>A0A1G9XZ31_9FIRM</name>
<protein>
    <submittedName>
        <fullName evidence="2">Uncharacterized conserved protein YybS, DUF2232 family</fullName>
    </submittedName>
</protein>
<dbReference type="RefSeq" id="WP_245698184.1">
    <property type="nucleotide sequence ID" value="NZ_FNHB01000010.1"/>
</dbReference>
<sequence length="318" mass="35096">MQHNGVRPMVEGGILASIAIVFALISAYLPFLGVFVNLIWPVPIILLGVRHGYQWSIMATCVAGLLIAMLMHPLHAIGVVVGFGLIGIVLGHAIRSEFHPVKTLLWGAVASLISKVAVLLISAVVLGVNPLNMQTEALGKAFEQSVELYRSIGMNEEDLAAVSTNMQTMLQLMKIILPAGFVLAAIVDTYLNFTIARLVLKKLGHRIPSFPAFKNWTMPGYIVYIYLLALVGLYWGSSREITALYHVSMNLQVITSVLLFIQGLALFYFLTDKYKLSRLARGIILFLIFTNGLFTQILVIAGAFDMAFDYRQLRGLRD</sequence>
<reference evidence="2 3" key="1">
    <citation type="submission" date="2016-10" db="EMBL/GenBank/DDBJ databases">
        <authorList>
            <person name="de Groot N.N."/>
        </authorList>
    </citation>
    <scope>NUCLEOTIDE SEQUENCE [LARGE SCALE GENOMIC DNA]</scope>
    <source>
        <strain evidence="2 3">DSM 1736</strain>
    </source>
</reference>
<proteinExistence type="predicted"/>
<dbReference type="STRING" id="146817.SAMN04488502_11098"/>
<feature type="transmembrane region" description="Helical" evidence="1">
    <location>
        <begin position="282"/>
        <end position="304"/>
    </location>
</feature>
<evidence type="ECO:0000256" key="1">
    <source>
        <dbReference type="SAM" id="Phobius"/>
    </source>
</evidence>
<evidence type="ECO:0000313" key="3">
    <source>
        <dbReference type="Proteomes" id="UP000214880"/>
    </source>
</evidence>